<dbReference type="PANTHER" id="PTHR43847">
    <property type="entry name" value="BLL3993 PROTEIN"/>
    <property type="match status" value="1"/>
</dbReference>
<keyword evidence="7" id="KW-1185">Reference proteome</keyword>
<dbReference type="GO" id="GO:0012505">
    <property type="term" value="C:endomembrane system"/>
    <property type="evidence" value="ECO:0007669"/>
    <property type="project" value="UniProtKB-SubCell"/>
</dbReference>
<evidence type="ECO:0000256" key="5">
    <source>
        <dbReference type="SAM" id="Phobius"/>
    </source>
</evidence>
<evidence type="ECO:0000313" key="7">
    <source>
        <dbReference type="Proteomes" id="UP000030019"/>
    </source>
</evidence>
<dbReference type="InterPro" id="IPR052527">
    <property type="entry name" value="Metal_cation-efflux_comp"/>
</dbReference>
<dbReference type="PATRIC" id="fig|176090.4.peg.503"/>
<dbReference type="PANTHER" id="PTHR43847:SF1">
    <property type="entry name" value="BLL3993 PROTEIN"/>
    <property type="match status" value="1"/>
</dbReference>
<feature type="transmembrane region" description="Helical" evidence="5">
    <location>
        <begin position="159"/>
        <end position="186"/>
    </location>
</feature>
<gene>
    <name evidence="6" type="ORF">SSIN_0509</name>
</gene>
<name>A0A0A0DI43_9STRE</name>
<sequence length="223" mass="26065">MKTHLISQVILKYLSGLMFLILLIFIPAGSLDFWKGWLLVGLVFLPMLLIGILLFLYKPDLLRKRLEMKEKEKEQKQIIFLSALLFLATFILAGLDYRFSWFQVPSLITWCASFIFLASYLLYAEVLRENNHLFRIIDVQDQQNVISTGLYRIVRHPMYLATLGLFLSIPLILGSLLAFLVMLLYLPIINQRIKGEEAFLEKNLEGYQEYKNQVPTKIIPFLW</sequence>
<keyword evidence="2 5" id="KW-0812">Transmembrane</keyword>
<dbReference type="Pfam" id="PF04191">
    <property type="entry name" value="PEMT"/>
    <property type="match status" value="1"/>
</dbReference>
<feature type="transmembrane region" description="Helical" evidence="5">
    <location>
        <begin position="107"/>
        <end position="127"/>
    </location>
</feature>
<dbReference type="Proteomes" id="UP000030019">
    <property type="component" value="Unassembled WGS sequence"/>
</dbReference>
<dbReference type="AlphaFoldDB" id="A0A0A0DI43"/>
<dbReference type="eggNOG" id="COG2020">
    <property type="taxonomic scope" value="Bacteria"/>
</dbReference>
<protein>
    <submittedName>
        <fullName evidence="6">Uncharacterized protein</fullName>
    </submittedName>
</protein>
<comment type="caution">
    <text evidence="6">The sequence shown here is derived from an EMBL/GenBank/DDBJ whole genome shotgun (WGS) entry which is preliminary data.</text>
</comment>
<feature type="transmembrane region" description="Helical" evidence="5">
    <location>
        <begin position="78"/>
        <end position="95"/>
    </location>
</feature>
<feature type="transmembrane region" description="Helical" evidence="5">
    <location>
        <begin position="37"/>
        <end position="57"/>
    </location>
</feature>
<dbReference type="STRING" id="176090.SSIN_0509"/>
<comment type="subcellular location">
    <subcellularLocation>
        <location evidence="1">Endomembrane system</location>
        <topology evidence="1">Multi-pass membrane protein</topology>
    </subcellularLocation>
</comment>
<keyword evidence="4 5" id="KW-0472">Membrane</keyword>
<evidence type="ECO:0000256" key="1">
    <source>
        <dbReference type="ARBA" id="ARBA00004127"/>
    </source>
</evidence>
<reference evidence="6 7" key="1">
    <citation type="submission" date="2014-06" db="EMBL/GenBank/DDBJ databases">
        <authorList>
            <person name="Teng J.L."/>
            <person name="Huang Y."/>
            <person name="Tse H."/>
            <person name="Lau S.K."/>
            <person name="Woo P.C."/>
        </authorList>
    </citation>
    <scope>NUCLEOTIDE SEQUENCE [LARGE SCALE GENOMIC DNA]</scope>
    <source>
        <strain evidence="6 7">HKU4</strain>
    </source>
</reference>
<keyword evidence="3 5" id="KW-1133">Transmembrane helix</keyword>
<proteinExistence type="predicted"/>
<evidence type="ECO:0000256" key="2">
    <source>
        <dbReference type="ARBA" id="ARBA00022692"/>
    </source>
</evidence>
<feature type="transmembrane region" description="Helical" evidence="5">
    <location>
        <begin position="12"/>
        <end position="31"/>
    </location>
</feature>
<dbReference type="EMBL" id="JPEN01000038">
    <property type="protein sequence ID" value="KGM37715.1"/>
    <property type="molecule type" value="Genomic_DNA"/>
</dbReference>
<dbReference type="Gene3D" id="1.20.120.1630">
    <property type="match status" value="1"/>
</dbReference>
<organism evidence="6 7">
    <name type="scientific">Streptococcus sinensis</name>
    <dbReference type="NCBI Taxonomy" id="176090"/>
    <lineage>
        <taxon>Bacteria</taxon>
        <taxon>Bacillati</taxon>
        <taxon>Bacillota</taxon>
        <taxon>Bacilli</taxon>
        <taxon>Lactobacillales</taxon>
        <taxon>Streptococcaceae</taxon>
        <taxon>Streptococcus</taxon>
    </lineage>
</organism>
<accession>A0A0A0DI43</accession>
<evidence type="ECO:0000256" key="3">
    <source>
        <dbReference type="ARBA" id="ARBA00022989"/>
    </source>
</evidence>
<dbReference type="RefSeq" id="WP_037615339.1">
    <property type="nucleotide sequence ID" value="NZ_JPEN01000038.1"/>
</dbReference>
<evidence type="ECO:0000313" key="6">
    <source>
        <dbReference type="EMBL" id="KGM37715.1"/>
    </source>
</evidence>
<dbReference type="InterPro" id="IPR007318">
    <property type="entry name" value="Phopholipid_MeTrfase"/>
</dbReference>
<evidence type="ECO:0000256" key="4">
    <source>
        <dbReference type="ARBA" id="ARBA00023136"/>
    </source>
</evidence>